<gene>
    <name evidence="1" type="ORF">RHMOL_Rhmol04G0023400</name>
</gene>
<keyword evidence="2" id="KW-1185">Reference proteome</keyword>
<reference evidence="1" key="1">
    <citation type="submission" date="2022-02" db="EMBL/GenBank/DDBJ databases">
        <title>Plant Genome Project.</title>
        <authorList>
            <person name="Zhang R.-G."/>
        </authorList>
    </citation>
    <scope>NUCLEOTIDE SEQUENCE</scope>
    <source>
        <strain evidence="1">AT1</strain>
    </source>
</reference>
<accession>A0ACC0NW67</accession>
<evidence type="ECO:0000313" key="2">
    <source>
        <dbReference type="Proteomes" id="UP001062846"/>
    </source>
</evidence>
<proteinExistence type="predicted"/>
<evidence type="ECO:0000313" key="1">
    <source>
        <dbReference type="EMBL" id="KAI8557613.1"/>
    </source>
</evidence>
<comment type="caution">
    <text evidence="1">The sequence shown here is derived from an EMBL/GenBank/DDBJ whole genome shotgun (WGS) entry which is preliminary data.</text>
</comment>
<organism evidence="1 2">
    <name type="scientific">Rhododendron molle</name>
    <name type="common">Chinese azalea</name>
    <name type="synonym">Azalea mollis</name>
    <dbReference type="NCBI Taxonomy" id="49168"/>
    <lineage>
        <taxon>Eukaryota</taxon>
        <taxon>Viridiplantae</taxon>
        <taxon>Streptophyta</taxon>
        <taxon>Embryophyta</taxon>
        <taxon>Tracheophyta</taxon>
        <taxon>Spermatophyta</taxon>
        <taxon>Magnoliopsida</taxon>
        <taxon>eudicotyledons</taxon>
        <taxon>Gunneridae</taxon>
        <taxon>Pentapetalae</taxon>
        <taxon>asterids</taxon>
        <taxon>Ericales</taxon>
        <taxon>Ericaceae</taxon>
        <taxon>Ericoideae</taxon>
        <taxon>Rhodoreae</taxon>
        <taxon>Rhododendron</taxon>
    </lineage>
</organism>
<name>A0ACC0NW67_RHOML</name>
<dbReference type="Proteomes" id="UP001062846">
    <property type="component" value="Chromosome 4"/>
</dbReference>
<dbReference type="EMBL" id="CM046391">
    <property type="protein sequence ID" value="KAI8557613.1"/>
    <property type="molecule type" value="Genomic_DNA"/>
</dbReference>
<protein>
    <submittedName>
        <fullName evidence="1">Uncharacterized protein</fullName>
    </submittedName>
</protein>
<sequence>MRSSSAASKNQRMSPQVLRETLRDVEAMVAKREKELGITLTTSNLEAMVENLEAWVENLAARAEKIEKMFQPAKAA</sequence>